<organism evidence="1 2">
    <name type="scientific">Desulfatibacillum alkenivorans DSM 16219</name>
    <dbReference type="NCBI Taxonomy" id="1121393"/>
    <lineage>
        <taxon>Bacteria</taxon>
        <taxon>Pseudomonadati</taxon>
        <taxon>Thermodesulfobacteriota</taxon>
        <taxon>Desulfobacteria</taxon>
        <taxon>Desulfobacterales</taxon>
        <taxon>Desulfatibacillaceae</taxon>
        <taxon>Desulfatibacillum</taxon>
    </lineage>
</organism>
<dbReference type="EMBL" id="FQZU01000003">
    <property type="protein sequence ID" value="SHI93329.1"/>
    <property type="molecule type" value="Genomic_DNA"/>
</dbReference>
<evidence type="ECO:0000313" key="1">
    <source>
        <dbReference type="EMBL" id="SHI93329.1"/>
    </source>
</evidence>
<dbReference type="PANTHER" id="PTHR16155:SF19">
    <property type="entry name" value="DED DOMAIN-CONTAINING PROTEIN"/>
    <property type="match status" value="1"/>
</dbReference>
<keyword evidence="2" id="KW-1185">Reference proteome</keyword>
<dbReference type="OrthoDB" id="1123107at2"/>
<proteinExistence type="predicted"/>
<dbReference type="RefSeq" id="WP_073472983.1">
    <property type="nucleotide sequence ID" value="NZ_FQZU01000003.1"/>
</dbReference>
<dbReference type="Proteomes" id="UP000183994">
    <property type="component" value="Unassembled WGS sequence"/>
</dbReference>
<protein>
    <submittedName>
        <fullName evidence="1">Uncharacterized protein</fullName>
    </submittedName>
</protein>
<dbReference type="SUPFAM" id="SSF56112">
    <property type="entry name" value="Protein kinase-like (PK-like)"/>
    <property type="match status" value="1"/>
</dbReference>
<dbReference type="PANTHER" id="PTHR16155">
    <property type="entry name" value="DED DOMAIN-CONTAINING PROTEIN"/>
    <property type="match status" value="1"/>
</dbReference>
<sequence>MHTLSAFPDEIKDIVDLFEKDHGIQSLCVREHLTSGKSGAYVGIVDCEGDIDGLFVLKVGDISEQYDDEIALHEKAVSVGAFNKKIPEIVGSIRNENQYLLLLKIAGSSRIQWRPLVQSQKLFASAYQRLSTTLWNESFFELGEQSSLAALINLALPYQLSEKNGGRITYNIKDYFGDPILDSPIFFHMNKVLPNPYVYALDNSLSSIAIRPLKGPVHGDCHANNIFFKGNLDAKVQDLVLIDLASYSSSGLFFFDHAYFELSTLLNMFTGLGEARWFDLVKGLVDMVPQNIRTLEQNERAWVEDIGKGRDTIFELIKKSFCERQDDLIVQFLMSHVAAGLSFINKKRCNDESSVGLKPEQYNKSFIWASVFLERVLGDEFIAKSIELSKSTHVPPLGAIRSTESLVSNTIWDDVQGFDDSGFNILVLAPAYRNEDPDTLKELFSIDWSLIVDFSSDIVPTAFESLLRRAARQAWKSFFPKDFRILSRGCLWFFANGRSDLEEEEPASDITKWRRKYLRIVDSLFSTIAEQISPVNVRCFIAGDETYSAHFRYVSESIDTNFHYSLKPILISGVDESNFADTVNCQRFDFEDLILHVKALGDERKDISEDNPLLPCRHGEERRLKSVPQEMLTRIRKDLTPVFRQMSKDFPSNRTFGLDFRRGMPIEWAELAQNQDIEREVTGKFQKRVVSALKESTNATINLLHEPSAGGTTLSRRIAWNLMEEHPVVLVNQFTEDTASLLGEVFQFSSLPVLVVMEASIVREGDRESLLNQLREDNTRTVFLWISRVYGDQKQNKDVLKCRLEKIEAKDFLGAYVEQVEDVTRIKRLNSLVYDTKMADQCTPFFFGLTAFEEDYVGLQTLISDVLKESSDEEKSLLSDLSLVSAYSGEGYPVQEFMELCSIKNRGVLPFEETSPFAVINSSGIRISHRLIAVGTLQALARNTQEWKADLTKWALQLLKNVSFLRNPSSNRIRKMIETLFVTRDTDIALEADASFQEGGIVRSRFSPLIFEIGRAELARTLLSKVTNQWPKEPHYAIHYARHLLYENPMEIEKAINVARSAEGMEISRDDHAIVHMVGMCYRAKALATLQGAKERNLHLDDVEKSVKEDFDIAIDKFHTAISINEQSEYGHVAAIQMIRKLLEYCMELAGSKSLADFMKIGKYRWISNAISIAEESIYSLRNKPRKASERSTRTISEWDLVYGNIDAALAQLRVLANQSGDHNISRTLCSAIVKKHNRKWSGIPQSDLRTMIIHYDRIIQTPSVRDYDIKCWLNAYRYTKSYDIEKIIHRLLDWHDLSPKSVDPAYYLFIYNVLRWLNSEPRNKGYADEAIRWLTICSENRPIGQRHWGFEWLMKSNSFFSCTNYRELPLDPVQVLQAKDEKTESKLSNFARVTGTISRYHGPQLASIDLGHRLFVNFKPMGIIKKDHMGHRASLMVSFTYDGLNGWDPKLVIIS</sequence>
<dbReference type="InterPro" id="IPR011009">
    <property type="entry name" value="Kinase-like_dom_sf"/>
</dbReference>
<name>A0A1M6F6W6_9BACT</name>
<dbReference type="STRING" id="1121393.SAMN02745216_00736"/>
<reference evidence="2" key="1">
    <citation type="submission" date="2016-11" db="EMBL/GenBank/DDBJ databases">
        <authorList>
            <person name="Varghese N."/>
            <person name="Submissions S."/>
        </authorList>
    </citation>
    <scope>NUCLEOTIDE SEQUENCE [LARGE SCALE GENOMIC DNA]</scope>
    <source>
        <strain evidence="2">DSM 16219</strain>
    </source>
</reference>
<evidence type="ECO:0000313" key="2">
    <source>
        <dbReference type="Proteomes" id="UP000183994"/>
    </source>
</evidence>
<dbReference type="GO" id="GO:0005737">
    <property type="term" value="C:cytoplasm"/>
    <property type="evidence" value="ECO:0007669"/>
    <property type="project" value="TreeGrafter"/>
</dbReference>
<accession>A0A1M6F6W6</accession>
<gene>
    <name evidence="1" type="ORF">SAMN02745216_00736</name>
</gene>